<keyword evidence="4" id="KW-0904">Protein phosphatase</keyword>
<feature type="region of interest" description="Disordered" evidence="5">
    <location>
        <begin position="585"/>
        <end position="621"/>
    </location>
</feature>
<evidence type="ECO:0000256" key="5">
    <source>
        <dbReference type="SAM" id="MobiDB-lite"/>
    </source>
</evidence>
<dbReference type="Gene3D" id="2.60.120.260">
    <property type="entry name" value="Galactose-binding domain-like"/>
    <property type="match status" value="1"/>
</dbReference>
<accession>A0A8B8BUD5</accession>
<gene>
    <name evidence="11" type="primary">LOC111113167</name>
</gene>
<feature type="compositionally biased region" description="Polar residues" evidence="5">
    <location>
        <begin position="589"/>
        <end position="604"/>
    </location>
</feature>
<keyword evidence="10" id="KW-1185">Reference proteome</keyword>
<evidence type="ECO:0000256" key="4">
    <source>
        <dbReference type="ARBA" id="ARBA00022912"/>
    </source>
</evidence>
<dbReference type="InterPro" id="IPR050348">
    <property type="entry name" value="Protein-Tyr_Phosphatase"/>
</dbReference>
<proteinExistence type="inferred from homology"/>
<evidence type="ECO:0000259" key="9">
    <source>
        <dbReference type="PROSITE" id="PS50056"/>
    </source>
</evidence>
<dbReference type="CDD" id="cd00047">
    <property type="entry name" value="PTPc"/>
    <property type="match status" value="1"/>
</dbReference>
<protein>
    <recommendedName>
        <fullName evidence="2">protein-tyrosine-phosphatase</fullName>
        <ecNumber evidence="2">3.1.3.48</ecNumber>
    </recommendedName>
</protein>
<reference evidence="11" key="1">
    <citation type="submission" date="2025-08" db="UniProtKB">
        <authorList>
            <consortium name="RefSeq"/>
        </authorList>
    </citation>
    <scope>IDENTIFICATION</scope>
    <source>
        <tissue evidence="11">Whole sample</tissue>
    </source>
</reference>
<dbReference type="InterPro" id="IPR000242">
    <property type="entry name" value="PTP_cat"/>
</dbReference>
<evidence type="ECO:0000313" key="11">
    <source>
        <dbReference type="RefSeq" id="XP_022306910.1"/>
    </source>
</evidence>
<dbReference type="InterPro" id="IPR008979">
    <property type="entry name" value="Galactose-bd-like_sf"/>
</dbReference>
<dbReference type="OrthoDB" id="6129159at2759"/>
<dbReference type="SUPFAM" id="SSF49785">
    <property type="entry name" value="Galactose-binding domain-like"/>
    <property type="match status" value="1"/>
</dbReference>
<evidence type="ECO:0000256" key="7">
    <source>
        <dbReference type="SAM" id="SignalP"/>
    </source>
</evidence>
<dbReference type="SMART" id="SM00181">
    <property type="entry name" value="EGF"/>
    <property type="match status" value="6"/>
</dbReference>
<feature type="domain" description="Tyrosine-protein phosphatase" evidence="8">
    <location>
        <begin position="656"/>
        <end position="910"/>
    </location>
</feature>
<name>A0A8B8BUD5_CRAVI</name>
<feature type="chain" id="PRO_5034611434" description="protein-tyrosine-phosphatase" evidence="7">
    <location>
        <begin position="26"/>
        <end position="1202"/>
    </location>
</feature>
<dbReference type="SMART" id="SM00404">
    <property type="entry name" value="PTPc_motif"/>
    <property type="match status" value="2"/>
</dbReference>
<dbReference type="AlphaFoldDB" id="A0A8B8BUD5"/>
<evidence type="ECO:0000256" key="2">
    <source>
        <dbReference type="ARBA" id="ARBA00013064"/>
    </source>
</evidence>
<dbReference type="SMART" id="SM00194">
    <property type="entry name" value="PTPc"/>
    <property type="match status" value="2"/>
</dbReference>
<dbReference type="FunFam" id="3.90.190.10:FF:000062">
    <property type="entry name" value="Receptor-type tyrosine-protein phosphatase kappa"/>
    <property type="match status" value="1"/>
</dbReference>
<sequence length="1202" mass="134468">MAEGTWLFRCSWIAVLLCVTPVIIAYENLALNKPAWQLYSHEARWGAYKAVDGLYTRLDAMGNQCTISGGSKSTAKWWVDLGRVFSIHHIFIQYRTDEFDWDPSNDYTGRFLGYSVYISNTTNKEDGVLCFRDTNYTRATIPNPVNITCPYHGRYVIYYNNRTHPPYPEGYSQYAFNELCELKVLGCPIPGFYGENCSLPCPQNCQEDHCHITEGTCLGCLPGYLSQTCDEECKNKKYGLECNQTCGNCTNGEPCHHVNGSCLNGCDAGVFGDKCDQECPNGWHGKNCSEKCGDNCHGCNRFTGRCEAGCLPGWKGDFCNQMCDGRKYGANCTEDCGSCLNLEQCHHINGSCLNGCDAGYRGQNCTEECPEGLFGNNCNETCNSNCGVPGQCNRESGECNGGCQPGWRNPKCDAKCGGQTFGQDCKDSCGKCVAKEQCHHINGSCLTGCDRGYQGIKCTEECDWGYHGYNCNETCQSCSSTGNGSCNAVTGLCPLVQQVQNPGTGGGNNAAIVGGLVAALAVVVVVVFVIVFKRRRTKRQENSSRSNVGYGVNTENVNGLTENNDRAGLSNLYANLDATDEKNLIPKSKNINLPKQTGNSSTTAKRYDVTDDDKDEEGVENPYGDLYINEEATFDVPISELQNVIVEKRKKEDEGFKKEYAMLPHGEQHPCDVAKRQENIPRNRFKTTFPYDHSRVVLRGTNDSSDYINANFINDTDREKAYIASQGPKQNTLNDFWAMIWQENVTQIVMLTNLKEGVKNKCTQYWPENMKARLYGDVSVKSVEEKEYAFYVIRKMNMTQKQQKKSRVVTQYHYTTWPDHGTPDPLSLVVFHSHVMRTRTNQYEAPVVVHCSAGIGRTGTYIALDALYKRGKASGKVNVAEYVKVMRSNRMNMVQTYEQYMTIFLALNEEFRAPYEAHRVSDFVTHVQSLTGDAPANQNVIRKEFEKLLRIRPEYTSDDFKTARLNGCHKKATILPLDRYILYLTSSVANRGNFINAIYLSSYTKNKAFIVTQYPPPEDAVDFLRLLNDHESDTVICMDPLSEIQSSKAWLTESSKMVTPFTVQHESETNTDVKVTTMQILNGEETKQTVMIVEPIGLLKTTGSSQSTSHLRSLVSYALSVSTEGPVTIVSKDGASLCGVFCAVFNCIQQINMDDSVDVFTTVRQLQTRRPEFCSTQEEYLLVHTTLRDYIETTTENVYSNQ</sequence>
<dbReference type="InterPro" id="IPR029021">
    <property type="entry name" value="Prot-tyrosine_phosphatase-like"/>
</dbReference>
<organism evidence="10 11">
    <name type="scientific">Crassostrea virginica</name>
    <name type="common">Eastern oyster</name>
    <dbReference type="NCBI Taxonomy" id="6565"/>
    <lineage>
        <taxon>Eukaryota</taxon>
        <taxon>Metazoa</taxon>
        <taxon>Spiralia</taxon>
        <taxon>Lophotrochozoa</taxon>
        <taxon>Mollusca</taxon>
        <taxon>Bivalvia</taxon>
        <taxon>Autobranchia</taxon>
        <taxon>Pteriomorphia</taxon>
        <taxon>Ostreida</taxon>
        <taxon>Ostreoidea</taxon>
        <taxon>Ostreidae</taxon>
        <taxon>Crassostrea</taxon>
    </lineage>
</organism>
<keyword evidence="6" id="KW-0812">Transmembrane</keyword>
<dbReference type="EC" id="3.1.3.48" evidence="2"/>
<evidence type="ECO:0000256" key="1">
    <source>
        <dbReference type="ARBA" id="ARBA00009580"/>
    </source>
</evidence>
<evidence type="ECO:0000256" key="3">
    <source>
        <dbReference type="ARBA" id="ARBA00022801"/>
    </source>
</evidence>
<feature type="transmembrane region" description="Helical" evidence="6">
    <location>
        <begin position="510"/>
        <end position="532"/>
    </location>
</feature>
<dbReference type="InterPro" id="IPR003595">
    <property type="entry name" value="Tyr_Pase_cat"/>
</dbReference>
<dbReference type="InterPro" id="IPR000742">
    <property type="entry name" value="EGF"/>
</dbReference>
<dbReference type="Proteomes" id="UP000694844">
    <property type="component" value="Chromosome 9"/>
</dbReference>
<comment type="similarity">
    <text evidence="1">Belongs to the protein-tyrosine phosphatase family.</text>
</comment>
<dbReference type="Gene3D" id="2.170.300.10">
    <property type="entry name" value="Tie2 ligand-binding domain superfamily"/>
    <property type="match status" value="2"/>
</dbReference>
<dbReference type="PROSITE" id="PS00383">
    <property type="entry name" value="TYR_PHOSPHATASE_1"/>
    <property type="match status" value="1"/>
</dbReference>
<keyword evidence="6" id="KW-1133">Transmembrane helix</keyword>
<dbReference type="InterPro" id="IPR016130">
    <property type="entry name" value="Tyr_Pase_AS"/>
</dbReference>
<dbReference type="GeneID" id="111113167"/>
<dbReference type="PROSITE" id="PS50055">
    <property type="entry name" value="TYR_PHOSPHATASE_PTP"/>
    <property type="match status" value="2"/>
</dbReference>
<evidence type="ECO:0000256" key="6">
    <source>
        <dbReference type="SAM" id="Phobius"/>
    </source>
</evidence>
<keyword evidence="6" id="KW-0472">Membrane</keyword>
<feature type="signal peptide" evidence="7">
    <location>
        <begin position="1"/>
        <end position="25"/>
    </location>
</feature>
<evidence type="ECO:0000259" key="8">
    <source>
        <dbReference type="PROSITE" id="PS50055"/>
    </source>
</evidence>
<feature type="domain" description="Tyrosine specific protein phosphatases" evidence="9">
    <location>
        <begin position="846"/>
        <end position="901"/>
    </location>
</feature>
<dbReference type="InterPro" id="IPR000387">
    <property type="entry name" value="Tyr_Pase_dom"/>
</dbReference>
<feature type="domain" description="Tyrosine-protein phosphatase" evidence="8">
    <location>
        <begin position="941"/>
        <end position="1190"/>
    </location>
</feature>
<dbReference type="Gene3D" id="3.90.190.10">
    <property type="entry name" value="Protein tyrosine phosphatase superfamily"/>
    <property type="match status" value="2"/>
</dbReference>
<dbReference type="PROSITE" id="PS50056">
    <property type="entry name" value="TYR_PHOSPHATASE_2"/>
    <property type="match status" value="1"/>
</dbReference>
<dbReference type="RefSeq" id="XP_022306910.1">
    <property type="nucleotide sequence ID" value="XM_022451202.1"/>
</dbReference>
<dbReference type="SUPFAM" id="SSF52799">
    <property type="entry name" value="(Phosphotyrosine protein) phosphatases II"/>
    <property type="match status" value="2"/>
</dbReference>
<keyword evidence="3" id="KW-0378">Hydrolase</keyword>
<dbReference type="PANTHER" id="PTHR19134">
    <property type="entry name" value="RECEPTOR-TYPE TYROSINE-PROTEIN PHOSPHATASE"/>
    <property type="match status" value="1"/>
</dbReference>
<dbReference type="GO" id="GO:0004725">
    <property type="term" value="F:protein tyrosine phosphatase activity"/>
    <property type="evidence" value="ECO:0007669"/>
    <property type="project" value="InterPro"/>
</dbReference>
<evidence type="ECO:0000313" key="10">
    <source>
        <dbReference type="Proteomes" id="UP000694844"/>
    </source>
</evidence>
<feature type="compositionally biased region" description="Acidic residues" evidence="5">
    <location>
        <begin position="610"/>
        <end position="619"/>
    </location>
</feature>
<dbReference type="PANTHER" id="PTHR19134:SF562">
    <property type="entry name" value="PROTEIN-TYROSINE-PHOSPHATASE"/>
    <property type="match status" value="1"/>
</dbReference>
<dbReference type="Pfam" id="PF00102">
    <property type="entry name" value="Y_phosphatase"/>
    <property type="match status" value="2"/>
</dbReference>
<dbReference type="PRINTS" id="PR00700">
    <property type="entry name" value="PRTYPHPHTASE"/>
</dbReference>
<keyword evidence="7" id="KW-0732">Signal</keyword>